<proteinExistence type="predicted"/>
<organism evidence="1 2">
    <name type="scientific">Coptis chinensis</name>
    <dbReference type="NCBI Taxonomy" id="261450"/>
    <lineage>
        <taxon>Eukaryota</taxon>
        <taxon>Viridiplantae</taxon>
        <taxon>Streptophyta</taxon>
        <taxon>Embryophyta</taxon>
        <taxon>Tracheophyta</taxon>
        <taxon>Spermatophyta</taxon>
        <taxon>Magnoliopsida</taxon>
        <taxon>Ranunculales</taxon>
        <taxon>Ranunculaceae</taxon>
        <taxon>Coptidoideae</taxon>
        <taxon>Coptis</taxon>
    </lineage>
</organism>
<dbReference type="EMBL" id="JADFTS010000004">
    <property type="protein sequence ID" value="KAF9608233.1"/>
    <property type="molecule type" value="Genomic_DNA"/>
</dbReference>
<dbReference type="Proteomes" id="UP000631114">
    <property type="component" value="Unassembled WGS sequence"/>
</dbReference>
<reference evidence="1 2" key="1">
    <citation type="submission" date="2020-10" db="EMBL/GenBank/DDBJ databases">
        <title>The Coptis chinensis genome and diversification of protoberbering-type alkaloids.</title>
        <authorList>
            <person name="Wang B."/>
            <person name="Shu S."/>
            <person name="Song C."/>
            <person name="Liu Y."/>
        </authorList>
    </citation>
    <scope>NUCLEOTIDE SEQUENCE [LARGE SCALE GENOMIC DNA]</scope>
    <source>
        <strain evidence="1">HL-2020</strain>
        <tissue evidence="1">Leaf</tissue>
    </source>
</reference>
<dbReference type="OrthoDB" id="911336at2759"/>
<name>A0A835I348_9MAGN</name>
<evidence type="ECO:0000313" key="1">
    <source>
        <dbReference type="EMBL" id="KAF9608233.1"/>
    </source>
</evidence>
<sequence>MDKVSPLQLEEHKLQIQAQMLELEKQRFKWQRFSRKKDRELDKLRIENERMKLENELMTPFRGNGNRETLFNVVGRPLKFSDGSTFSFAAKDLIRGLLAKDPKTKIRIQKGSYRNQAASIL</sequence>
<dbReference type="PANTHER" id="PTHR46327">
    <property type="entry name" value="F16F4.11 PROTEIN-RELATED"/>
    <property type="match status" value="1"/>
</dbReference>
<gene>
    <name evidence="1" type="ORF">IFM89_008188</name>
</gene>
<protein>
    <submittedName>
        <fullName evidence="1">Uncharacterized protein</fullName>
    </submittedName>
</protein>
<accession>A0A835I348</accession>
<comment type="caution">
    <text evidence="1">The sequence shown here is derived from an EMBL/GenBank/DDBJ whole genome shotgun (WGS) entry which is preliminary data.</text>
</comment>
<evidence type="ECO:0000313" key="2">
    <source>
        <dbReference type="Proteomes" id="UP000631114"/>
    </source>
</evidence>
<keyword evidence="2" id="KW-1185">Reference proteome</keyword>
<dbReference type="PANTHER" id="PTHR46327:SF3">
    <property type="entry name" value="TRANSCRIPTION FACTOR"/>
    <property type="match status" value="1"/>
</dbReference>
<dbReference type="AlphaFoldDB" id="A0A835I348"/>